<dbReference type="EMBL" id="CAVLGL010000137">
    <property type="protein sequence ID" value="CAK1602405.1"/>
    <property type="molecule type" value="Genomic_DNA"/>
</dbReference>
<evidence type="ECO:0000313" key="3">
    <source>
        <dbReference type="Proteomes" id="UP001314205"/>
    </source>
</evidence>
<organism evidence="2 3">
    <name type="scientific">Parnassius mnemosyne</name>
    <name type="common">clouded apollo</name>
    <dbReference type="NCBI Taxonomy" id="213953"/>
    <lineage>
        <taxon>Eukaryota</taxon>
        <taxon>Metazoa</taxon>
        <taxon>Ecdysozoa</taxon>
        <taxon>Arthropoda</taxon>
        <taxon>Hexapoda</taxon>
        <taxon>Insecta</taxon>
        <taxon>Pterygota</taxon>
        <taxon>Neoptera</taxon>
        <taxon>Endopterygota</taxon>
        <taxon>Lepidoptera</taxon>
        <taxon>Glossata</taxon>
        <taxon>Ditrysia</taxon>
        <taxon>Papilionoidea</taxon>
        <taxon>Papilionidae</taxon>
        <taxon>Parnassiinae</taxon>
        <taxon>Parnassini</taxon>
        <taxon>Parnassius</taxon>
        <taxon>Driopa</taxon>
    </lineage>
</organism>
<accession>A0AAV1M3X9</accession>
<gene>
    <name evidence="2" type="ORF">PARMNEM_LOCUS20913</name>
</gene>
<evidence type="ECO:0000256" key="1">
    <source>
        <dbReference type="SAM" id="Phobius"/>
    </source>
</evidence>
<keyword evidence="1" id="KW-0472">Membrane</keyword>
<keyword evidence="1" id="KW-0812">Transmembrane</keyword>
<dbReference type="AlphaFoldDB" id="A0AAV1M3X9"/>
<evidence type="ECO:0000313" key="2">
    <source>
        <dbReference type="EMBL" id="CAK1602405.1"/>
    </source>
</evidence>
<sequence length="69" mass="8361">MADDNDNEDEDQTFCEIFDSLTTLLYILILKLYLFCKREPLRDNYQENDEEYFRRTVYIPLIDSIVTNL</sequence>
<comment type="caution">
    <text evidence="2">The sequence shown here is derived from an EMBL/GenBank/DDBJ whole genome shotgun (WGS) entry which is preliminary data.</text>
</comment>
<feature type="transmembrane region" description="Helical" evidence="1">
    <location>
        <begin position="17"/>
        <end position="36"/>
    </location>
</feature>
<proteinExistence type="predicted"/>
<dbReference type="Proteomes" id="UP001314205">
    <property type="component" value="Unassembled WGS sequence"/>
</dbReference>
<name>A0AAV1M3X9_9NEOP</name>
<keyword evidence="1" id="KW-1133">Transmembrane helix</keyword>
<keyword evidence="3" id="KW-1185">Reference proteome</keyword>
<protein>
    <submittedName>
        <fullName evidence="2">Uncharacterized protein</fullName>
    </submittedName>
</protein>
<reference evidence="2 3" key="1">
    <citation type="submission" date="2023-11" db="EMBL/GenBank/DDBJ databases">
        <authorList>
            <person name="Hedman E."/>
            <person name="Englund M."/>
            <person name="Stromberg M."/>
            <person name="Nyberg Akerstrom W."/>
            <person name="Nylinder S."/>
            <person name="Jareborg N."/>
            <person name="Kallberg Y."/>
            <person name="Kronander E."/>
        </authorList>
    </citation>
    <scope>NUCLEOTIDE SEQUENCE [LARGE SCALE GENOMIC DNA]</scope>
</reference>